<dbReference type="PANTHER" id="PTHR40074:SF2">
    <property type="entry name" value="O-ACETYLTRANSFERASE WECH"/>
    <property type="match status" value="1"/>
</dbReference>
<comment type="similarity">
    <text evidence="2">Belongs to the acyltransferase 3 family.</text>
</comment>
<keyword evidence="3" id="KW-1003">Cell membrane</keyword>
<reference evidence="10" key="1">
    <citation type="journal article" date="2023" name="Mar. Drugs">
        <title>Gemmata algarum, a Novel Planctomycete Isolated from an Algal Mat, Displays Antimicrobial Activity.</title>
        <authorList>
            <person name="Kumar G."/>
            <person name="Kallscheuer N."/>
            <person name="Kashif M."/>
            <person name="Ahamad S."/>
            <person name="Jagadeeshwari U."/>
            <person name="Pannikurungottu S."/>
            <person name="Haufschild T."/>
            <person name="Kabuu M."/>
            <person name="Sasikala C."/>
            <person name="Jogler C."/>
            <person name="Ramana C."/>
        </authorList>
    </citation>
    <scope>NUCLEOTIDE SEQUENCE [LARGE SCALE GENOMIC DNA]</scope>
    <source>
        <strain evidence="10">JC673</strain>
    </source>
</reference>
<comment type="subcellular location">
    <subcellularLocation>
        <location evidence="1">Cell membrane</location>
        <topology evidence="1">Multi-pass membrane protein</topology>
    </subcellularLocation>
</comment>
<evidence type="ECO:0000256" key="6">
    <source>
        <dbReference type="ARBA" id="ARBA00023136"/>
    </source>
</evidence>
<evidence type="ECO:0000259" key="8">
    <source>
        <dbReference type="Pfam" id="PF01757"/>
    </source>
</evidence>
<organism evidence="9 10">
    <name type="scientific">Gemmata algarum</name>
    <dbReference type="NCBI Taxonomy" id="2975278"/>
    <lineage>
        <taxon>Bacteria</taxon>
        <taxon>Pseudomonadati</taxon>
        <taxon>Planctomycetota</taxon>
        <taxon>Planctomycetia</taxon>
        <taxon>Gemmatales</taxon>
        <taxon>Gemmataceae</taxon>
        <taxon>Gemmata</taxon>
    </lineage>
</organism>
<evidence type="ECO:0000313" key="9">
    <source>
        <dbReference type="EMBL" id="MDY3561939.1"/>
    </source>
</evidence>
<evidence type="ECO:0000256" key="2">
    <source>
        <dbReference type="ARBA" id="ARBA00007400"/>
    </source>
</evidence>
<evidence type="ECO:0000256" key="7">
    <source>
        <dbReference type="SAM" id="Phobius"/>
    </source>
</evidence>
<dbReference type="Pfam" id="PF01757">
    <property type="entry name" value="Acyl_transf_3"/>
    <property type="match status" value="1"/>
</dbReference>
<evidence type="ECO:0000256" key="1">
    <source>
        <dbReference type="ARBA" id="ARBA00004651"/>
    </source>
</evidence>
<feature type="transmembrane region" description="Helical" evidence="7">
    <location>
        <begin position="106"/>
        <end position="128"/>
    </location>
</feature>
<evidence type="ECO:0000256" key="3">
    <source>
        <dbReference type="ARBA" id="ARBA00022475"/>
    </source>
</evidence>
<comment type="caution">
    <text evidence="9">The sequence shown here is derived from an EMBL/GenBank/DDBJ whole genome shotgun (WGS) entry which is preliminary data.</text>
</comment>
<feature type="transmembrane region" description="Helical" evidence="7">
    <location>
        <begin position="135"/>
        <end position="156"/>
    </location>
</feature>
<proteinExistence type="inferred from homology"/>
<feature type="transmembrane region" description="Helical" evidence="7">
    <location>
        <begin position="67"/>
        <end position="86"/>
    </location>
</feature>
<keyword evidence="9" id="KW-0012">Acyltransferase</keyword>
<dbReference type="Proteomes" id="UP001272242">
    <property type="component" value="Unassembled WGS sequence"/>
</dbReference>
<sequence>MHKTRDGRSDELKALAIVGVVCIHAGLPYADALRFCVPVFLSIWAYHYDQGLSRRQDRVWAYAWQRFIRLLIPYAFWTAVYLPLFHPLSEWQSTPLSIIVNGWLGGYGWSGQYFFIILFQLTFLFPLLHRYTSPISLWVVLAVGVICNPLADYFLFRSYAVSGIGDRLFVYWLPYVFIGIALARGTIQPMPLLIPMAAALLLAPTELAQLLLTVPRASPYMILSVTVGSIAILLAMGPTTRDPSPRQLRWRQMIQYVGRNSFSIFLAHLLFLKLGDALLDTSSALARTELAVISVIGGLGTGEVLRRVRLGILVGQ</sequence>
<feature type="transmembrane region" description="Helical" evidence="7">
    <location>
        <begin position="192"/>
        <end position="212"/>
    </location>
</feature>
<keyword evidence="9" id="KW-0808">Transferase</keyword>
<evidence type="ECO:0000256" key="5">
    <source>
        <dbReference type="ARBA" id="ARBA00022989"/>
    </source>
</evidence>
<keyword evidence="6 7" id="KW-0472">Membrane</keyword>
<accession>A0ABU5F358</accession>
<feature type="transmembrane region" description="Helical" evidence="7">
    <location>
        <begin position="218"/>
        <end position="236"/>
    </location>
</feature>
<evidence type="ECO:0000256" key="4">
    <source>
        <dbReference type="ARBA" id="ARBA00022692"/>
    </source>
</evidence>
<protein>
    <submittedName>
        <fullName evidence="9">Acyltransferase</fullName>
    </submittedName>
</protein>
<name>A0ABU5F358_9BACT</name>
<keyword evidence="5 7" id="KW-1133">Transmembrane helix</keyword>
<feature type="transmembrane region" description="Helical" evidence="7">
    <location>
        <begin position="15"/>
        <end position="46"/>
    </location>
</feature>
<dbReference type="GO" id="GO:0016746">
    <property type="term" value="F:acyltransferase activity"/>
    <property type="evidence" value="ECO:0007669"/>
    <property type="project" value="UniProtKB-KW"/>
</dbReference>
<keyword evidence="10" id="KW-1185">Reference proteome</keyword>
<keyword evidence="4 7" id="KW-0812">Transmembrane</keyword>
<feature type="domain" description="Acyltransferase 3" evidence="8">
    <location>
        <begin position="12"/>
        <end position="282"/>
    </location>
</feature>
<dbReference type="RefSeq" id="WP_320688280.1">
    <property type="nucleotide sequence ID" value="NZ_JAXBLV010000203.1"/>
</dbReference>
<dbReference type="EMBL" id="JAXBLV010000203">
    <property type="protein sequence ID" value="MDY3561939.1"/>
    <property type="molecule type" value="Genomic_DNA"/>
</dbReference>
<dbReference type="PANTHER" id="PTHR40074">
    <property type="entry name" value="O-ACETYLTRANSFERASE WECH"/>
    <property type="match status" value="1"/>
</dbReference>
<evidence type="ECO:0000313" key="10">
    <source>
        <dbReference type="Proteomes" id="UP001272242"/>
    </source>
</evidence>
<gene>
    <name evidence="9" type="ORF">R5W23_003369</name>
</gene>
<feature type="transmembrane region" description="Helical" evidence="7">
    <location>
        <begin position="168"/>
        <end position="185"/>
    </location>
</feature>
<dbReference type="InterPro" id="IPR002656">
    <property type="entry name" value="Acyl_transf_3_dom"/>
</dbReference>